<dbReference type="EMBL" id="JACIDK010000001">
    <property type="protein sequence ID" value="MBB3889627.1"/>
    <property type="molecule type" value="Genomic_DNA"/>
</dbReference>
<dbReference type="RefSeq" id="WP_183769630.1">
    <property type="nucleotide sequence ID" value="NZ_JACIDK010000001.1"/>
</dbReference>
<accession>A0A839ZWS1</accession>
<comment type="caution">
    <text evidence="2">The sequence shown here is derived from an EMBL/GenBank/DDBJ whole genome shotgun (WGS) entry which is preliminary data.</text>
</comment>
<proteinExistence type="predicted"/>
<evidence type="ECO:0000256" key="1">
    <source>
        <dbReference type="SAM" id="MobiDB-lite"/>
    </source>
</evidence>
<evidence type="ECO:0000313" key="3">
    <source>
        <dbReference type="Proteomes" id="UP000530564"/>
    </source>
</evidence>
<evidence type="ECO:0000313" key="2">
    <source>
        <dbReference type="EMBL" id="MBB3889627.1"/>
    </source>
</evidence>
<gene>
    <name evidence="2" type="ORF">GGQ61_000324</name>
</gene>
<reference evidence="2 3" key="1">
    <citation type="submission" date="2020-08" db="EMBL/GenBank/DDBJ databases">
        <title>Genomic Encyclopedia of Type Strains, Phase IV (KMG-IV): sequencing the most valuable type-strain genomes for metagenomic binning, comparative biology and taxonomic classification.</title>
        <authorList>
            <person name="Goeker M."/>
        </authorList>
    </citation>
    <scope>NUCLEOTIDE SEQUENCE [LARGE SCALE GENOMIC DNA]</scope>
    <source>
        <strain evidence="2 3">DSM 21793</strain>
    </source>
</reference>
<dbReference type="Proteomes" id="UP000530564">
    <property type="component" value="Unassembled WGS sequence"/>
</dbReference>
<name>A0A839ZWS1_9CAUL</name>
<feature type="compositionally biased region" description="Low complexity" evidence="1">
    <location>
        <begin position="131"/>
        <end position="140"/>
    </location>
</feature>
<organism evidence="2 3">
    <name type="scientific">Phenylobacterium haematophilum</name>
    <dbReference type="NCBI Taxonomy" id="98513"/>
    <lineage>
        <taxon>Bacteria</taxon>
        <taxon>Pseudomonadati</taxon>
        <taxon>Pseudomonadota</taxon>
        <taxon>Alphaproteobacteria</taxon>
        <taxon>Caulobacterales</taxon>
        <taxon>Caulobacteraceae</taxon>
        <taxon>Phenylobacterium</taxon>
    </lineage>
</organism>
<keyword evidence="3" id="KW-1185">Reference proteome</keyword>
<dbReference type="AlphaFoldDB" id="A0A839ZWS1"/>
<feature type="region of interest" description="Disordered" evidence="1">
    <location>
        <begin position="120"/>
        <end position="147"/>
    </location>
</feature>
<protein>
    <recommendedName>
        <fullName evidence="4">Flagellar basal body protein</fullName>
    </recommendedName>
</protein>
<evidence type="ECO:0008006" key="4">
    <source>
        <dbReference type="Google" id="ProtNLM"/>
    </source>
</evidence>
<sequence length="147" mass="15760">MAISATDATDRVEQLIVLTERLTELIAHEALAFEERRPQDAALHIEETSKLANIYRHESARVRANPNLVAGAPLMQRTRLIRATEAFDAVLARQGRALDAAKTVTEGLVRAIAEEVASKRNTGSGYGRGGAASPAASATSITLNKRA</sequence>